<dbReference type="EMBL" id="JANJQO010001000">
    <property type="protein sequence ID" value="KAJ2973266.1"/>
    <property type="molecule type" value="Genomic_DNA"/>
</dbReference>
<keyword evidence="2" id="KW-1185">Reference proteome</keyword>
<name>A0ACC1N3Q5_9HYPO</name>
<organism evidence="1 2">
    <name type="scientific">Zarea fungicola</name>
    <dbReference type="NCBI Taxonomy" id="93591"/>
    <lineage>
        <taxon>Eukaryota</taxon>
        <taxon>Fungi</taxon>
        <taxon>Dikarya</taxon>
        <taxon>Ascomycota</taxon>
        <taxon>Pezizomycotina</taxon>
        <taxon>Sordariomycetes</taxon>
        <taxon>Hypocreomycetidae</taxon>
        <taxon>Hypocreales</taxon>
        <taxon>Cordycipitaceae</taxon>
        <taxon>Zarea</taxon>
    </lineage>
</organism>
<accession>A0ACC1N3Q5</accession>
<evidence type="ECO:0000313" key="2">
    <source>
        <dbReference type="Proteomes" id="UP001143910"/>
    </source>
</evidence>
<gene>
    <name evidence="1" type="ORF">NQ176_g6702</name>
</gene>
<sequence length="360" mass="39264">MQAYSKLAEPQQRRRAYFNPVETSTSPSSFLFNNRLLFYPIMAVFSVQGKTAVVTGAGSGINFVFAKLLLKKGCNVLIADLALRPESQALLDQYSKPAAEGSGRAVFLKTDVTAWEDLRAMLAKAISEFGSFEIVCPGAGIYEPSWSNFWHPPGTDASRDFLDANHYTTLDINITHPIRTTQLALQHWLAPERATQQTPENPKRIIHIASIAGYTPSFFRPLYAASKYAITGFTRSLEKLEPTVGIRINAVAPGLVQTPLWTDSATNMALVDEEKDSWITADEVAEAMLLCIEAEDKVGGTILEVGKDTTREVSTFNDPGPAFGTPGSGVMVSKLKDAADVVVKTLQDGTWLDAPAESNK</sequence>
<comment type="caution">
    <text evidence="1">The sequence shown here is derived from an EMBL/GenBank/DDBJ whole genome shotgun (WGS) entry which is preliminary data.</text>
</comment>
<dbReference type="Proteomes" id="UP001143910">
    <property type="component" value="Unassembled WGS sequence"/>
</dbReference>
<proteinExistence type="predicted"/>
<reference evidence="1" key="1">
    <citation type="submission" date="2022-08" db="EMBL/GenBank/DDBJ databases">
        <title>Genome Sequence of Lecanicillium fungicola.</title>
        <authorList>
            <person name="Buettner E."/>
        </authorList>
    </citation>
    <scope>NUCLEOTIDE SEQUENCE</scope>
    <source>
        <strain evidence="1">Babe33</strain>
    </source>
</reference>
<protein>
    <submittedName>
        <fullName evidence="1">Uncharacterized protein</fullName>
    </submittedName>
</protein>
<evidence type="ECO:0000313" key="1">
    <source>
        <dbReference type="EMBL" id="KAJ2973266.1"/>
    </source>
</evidence>